<comment type="similarity">
    <text evidence="2">Belongs to the MGMT family.</text>
</comment>
<protein>
    <recommendedName>
        <fullName evidence="3">methylated-DNA--[protein]-cysteine S-methyltransferase</fullName>
        <ecNumber evidence="3">2.1.1.63</ecNumber>
    </recommendedName>
</protein>
<dbReference type="GO" id="GO:0003908">
    <property type="term" value="F:methylated-DNA-[protein]-cysteine S-methyltransferase activity"/>
    <property type="evidence" value="ECO:0007669"/>
    <property type="project" value="UniProtKB-EC"/>
</dbReference>
<dbReference type="InterPro" id="IPR014048">
    <property type="entry name" value="MethylDNA_cys_MeTrfase_DNA-bd"/>
</dbReference>
<dbReference type="EMBL" id="VNHU01000006">
    <property type="protein sequence ID" value="TYP72765.1"/>
    <property type="molecule type" value="Genomic_DNA"/>
</dbReference>
<sequence>MTEQKHINYERIAKAIRYLVSNYTEQPDLAVLASQVHMSPHHFQRIFTQWAGTSPKKFLQYISIEHAKAILRQEQATVLDTTIMTGLSSSSRLHDLFVSIEGMTPAEYKNEGKSLSLYVDSISSPFGTLLIAATQKGICHLAFKTGETTQIETIRNDFPQATIIKARNQLHAQAEAFFTDQKVTNKVPLHIKGTNFQLKVWEALLKIPQGQLTTYGAIAKSIQQPRAARAVGTAIGSNPVAFLIPCHRVIQASGVLGGYRWGPTKKATLIGWEHANQEKPITL</sequence>
<dbReference type="PROSITE" id="PS01124">
    <property type="entry name" value="HTH_ARAC_FAMILY_2"/>
    <property type="match status" value="1"/>
</dbReference>
<dbReference type="Proteomes" id="UP000324376">
    <property type="component" value="Unassembled WGS sequence"/>
</dbReference>
<evidence type="ECO:0000256" key="3">
    <source>
        <dbReference type="ARBA" id="ARBA00011918"/>
    </source>
</evidence>
<evidence type="ECO:0000256" key="2">
    <source>
        <dbReference type="ARBA" id="ARBA00008711"/>
    </source>
</evidence>
<dbReference type="SUPFAM" id="SSF53155">
    <property type="entry name" value="Methylated DNA-protein cysteine methyltransferase domain"/>
    <property type="match status" value="1"/>
</dbReference>
<evidence type="ECO:0000313" key="12">
    <source>
        <dbReference type="EMBL" id="TYP72765.1"/>
    </source>
</evidence>
<evidence type="ECO:0000256" key="6">
    <source>
        <dbReference type="ARBA" id="ARBA00022763"/>
    </source>
</evidence>
<keyword evidence="6" id="KW-0227">DNA damage</keyword>
<dbReference type="SMART" id="SM00342">
    <property type="entry name" value="HTH_ARAC"/>
    <property type="match status" value="1"/>
</dbReference>
<dbReference type="InterPro" id="IPR036388">
    <property type="entry name" value="WH-like_DNA-bd_sf"/>
</dbReference>
<dbReference type="Gene3D" id="1.10.10.60">
    <property type="entry name" value="Homeodomain-like"/>
    <property type="match status" value="1"/>
</dbReference>
<dbReference type="PANTHER" id="PTHR10815:SF13">
    <property type="entry name" value="METHYLATED-DNA--PROTEIN-CYSTEINE METHYLTRANSFERASE"/>
    <property type="match status" value="1"/>
</dbReference>
<dbReference type="SUPFAM" id="SSF46689">
    <property type="entry name" value="Homeodomain-like"/>
    <property type="match status" value="2"/>
</dbReference>
<dbReference type="RefSeq" id="WP_148782802.1">
    <property type="nucleotide sequence ID" value="NZ_VNHU01000006.1"/>
</dbReference>
<proteinExistence type="inferred from homology"/>
<evidence type="ECO:0000256" key="4">
    <source>
        <dbReference type="ARBA" id="ARBA00022603"/>
    </source>
</evidence>
<evidence type="ECO:0000256" key="10">
    <source>
        <dbReference type="ARBA" id="ARBA00049348"/>
    </source>
</evidence>
<evidence type="ECO:0000256" key="8">
    <source>
        <dbReference type="ARBA" id="ARBA00023163"/>
    </source>
</evidence>
<comment type="catalytic activity">
    <reaction evidence="10">
        <text>a 6-O-methyl-2'-deoxyguanosine in DNA + L-cysteinyl-[protein] = S-methyl-L-cysteinyl-[protein] + a 2'-deoxyguanosine in DNA</text>
        <dbReference type="Rhea" id="RHEA:24000"/>
        <dbReference type="Rhea" id="RHEA-COMP:10131"/>
        <dbReference type="Rhea" id="RHEA-COMP:10132"/>
        <dbReference type="Rhea" id="RHEA-COMP:11367"/>
        <dbReference type="Rhea" id="RHEA-COMP:11368"/>
        <dbReference type="ChEBI" id="CHEBI:29950"/>
        <dbReference type="ChEBI" id="CHEBI:82612"/>
        <dbReference type="ChEBI" id="CHEBI:85445"/>
        <dbReference type="ChEBI" id="CHEBI:85448"/>
        <dbReference type="EC" id="2.1.1.63"/>
    </reaction>
</comment>
<dbReference type="Pfam" id="PF12833">
    <property type="entry name" value="HTH_18"/>
    <property type="match status" value="1"/>
</dbReference>
<dbReference type="GO" id="GO:0032259">
    <property type="term" value="P:methylation"/>
    <property type="evidence" value="ECO:0007669"/>
    <property type="project" value="UniProtKB-KW"/>
</dbReference>
<dbReference type="InterPro" id="IPR001497">
    <property type="entry name" value="MethylDNA_cys_MeTrfase_AS"/>
</dbReference>
<evidence type="ECO:0000259" key="11">
    <source>
        <dbReference type="PROSITE" id="PS01124"/>
    </source>
</evidence>
<comment type="catalytic activity">
    <reaction evidence="1">
        <text>a 4-O-methyl-thymidine in DNA + L-cysteinyl-[protein] = a thymidine in DNA + S-methyl-L-cysteinyl-[protein]</text>
        <dbReference type="Rhea" id="RHEA:53428"/>
        <dbReference type="Rhea" id="RHEA-COMP:10131"/>
        <dbReference type="Rhea" id="RHEA-COMP:10132"/>
        <dbReference type="Rhea" id="RHEA-COMP:13555"/>
        <dbReference type="Rhea" id="RHEA-COMP:13556"/>
        <dbReference type="ChEBI" id="CHEBI:29950"/>
        <dbReference type="ChEBI" id="CHEBI:82612"/>
        <dbReference type="ChEBI" id="CHEBI:137386"/>
        <dbReference type="ChEBI" id="CHEBI:137387"/>
        <dbReference type="EC" id="2.1.1.63"/>
    </reaction>
</comment>
<dbReference type="AlphaFoldDB" id="A0A5S5C008"/>
<dbReference type="Pfam" id="PF01035">
    <property type="entry name" value="DNA_binding_1"/>
    <property type="match status" value="1"/>
</dbReference>
<dbReference type="PANTHER" id="PTHR10815">
    <property type="entry name" value="METHYLATED-DNA--PROTEIN-CYSTEINE METHYLTRANSFERASE"/>
    <property type="match status" value="1"/>
</dbReference>
<dbReference type="SUPFAM" id="SSF46767">
    <property type="entry name" value="Methylated DNA-protein cysteine methyltransferase, C-terminal domain"/>
    <property type="match status" value="1"/>
</dbReference>
<dbReference type="CDD" id="cd06445">
    <property type="entry name" value="ATase"/>
    <property type="match status" value="1"/>
</dbReference>
<dbReference type="FunFam" id="1.10.10.10:FF:000214">
    <property type="entry name" value="Methylated-DNA--protein-cysteine methyltransferase"/>
    <property type="match status" value="1"/>
</dbReference>
<keyword evidence="7" id="KW-0805">Transcription regulation</keyword>
<dbReference type="InterPro" id="IPR036217">
    <property type="entry name" value="MethylDNA_cys_MeTrfase_DNAb"/>
</dbReference>
<feature type="domain" description="HTH araC/xylS-type" evidence="11">
    <location>
        <begin position="13"/>
        <end position="111"/>
    </location>
</feature>
<keyword evidence="8" id="KW-0804">Transcription</keyword>
<evidence type="ECO:0000256" key="5">
    <source>
        <dbReference type="ARBA" id="ARBA00022679"/>
    </source>
</evidence>
<evidence type="ECO:0000256" key="9">
    <source>
        <dbReference type="ARBA" id="ARBA00023204"/>
    </source>
</evidence>
<reference evidence="12 13" key="1">
    <citation type="submission" date="2019-07" db="EMBL/GenBank/DDBJ databases">
        <title>Genomic Encyclopedia of Archaeal and Bacterial Type Strains, Phase II (KMG-II): from individual species to whole genera.</title>
        <authorList>
            <person name="Goeker M."/>
        </authorList>
    </citation>
    <scope>NUCLEOTIDE SEQUENCE [LARGE SCALE GENOMIC DNA]</scope>
    <source>
        <strain evidence="12 13">DSM 17527</strain>
    </source>
</reference>
<accession>A0A5S5C008</accession>
<evidence type="ECO:0000313" key="13">
    <source>
        <dbReference type="Proteomes" id="UP000324376"/>
    </source>
</evidence>
<dbReference type="Gene3D" id="1.10.10.10">
    <property type="entry name" value="Winged helix-like DNA-binding domain superfamily/Winged helix DNA-binding domain"/>
    <property type="match status" value="1"/>
</dbReference>
<dbReference type="PROSITE" id="PS00374">
    <property type="entry name" value="MGMT"/>
    <property type="match status" value="1"/>
</dbReference>
<dbReference type="InterPro" id="IPR018060">
    <property type="entry name" value="HTH_AraC"/>
</dbReference>
<organism evidence="12 13">
    <name type="scientific">Aquimarina intermedia</name>
    <dbReference type="NCBI Taxonomy" id="350814"/>
    <lineage>
        <taxon>Bacteria</taxon>
        <taxon>Pseudomonadati</taxon>
        <taxon>Bacteroidota</taxon>
        <taxon>Flavobacteriia</taxon>
        <taxon>Flavobacteriales</taxon>
        <taxon>Flavobacteriaceae</taxon>
        <taxon>Aquimarina</taxon>
    </lineage>
</organism>
<dbReference type="InterPro" id="IPR036631">
    <property type="entry name" value="MGMT_N_sf"/>
</dbReference>
<gene>
    <name evidence="12" type="ORF">BD809_10613</name>
</gene>
<comment type="caution">
    <text evidence="12">The sequence shown here is derived from an EMBL/GenBank/DDBJ whole genome shotgun (WGS) entry which is preliminary data.</text>
</comment>
<dbReference type="GO" id="GO:0003700">
    <property type="term" value="F:DNA-binding transcription factor activity"/>
    <property type="evidence" value="ECO:0007669"/>
    <property type="project" value="InterPro"/>
</dbReference>
<keyword evidence="5 12" id="KW-0808">Transferase</keyword>
<evidence type="ECO:0000256" key="7">
    <source>
        <dbReference type="ARBA" id="ARBA00023015"/>
    </source>
</evidence>
<dbReference type="Pfam" id="PF02870">
    <property type="entry name" value="Methyltransf_1N"/>
    <property type="match status" value="1"/>
</dbReference>
<dbReference type="InterPro" id="IPR009057">
    <property type="entry name" value="Homeodomain-like_sf"/>
</dbReference>
<dbReference type="InterPro" id="IPR008332">
    <property type="entry name" value="MethylG_MeTrfase_N"/>
</dbReference>
<dbReference type="Gene3D" id="3.30.160.70">
    <property type="entry name" value="Methylated DNA-protein cysteine methyltransferase domain"/>
    <property type="match status" value="1"/>
</dbReference>
<dbReference type="GO" id="GO:0006281">
    <property type="term" value="P:DNA repair"/>
    <property type="evidence" value="ECO:0007669"/>
    <property type="project" value="UniProtKB-KW"/>
</dbReference>
<keyword evidence="4 12" id="KW-0489">Methyltransferase</keyword>
<dbReference type="GO" id="GO:0043565">
    <property type="term" value="F:sequence-specific DNA binding"/>
    <property type="evidence" value="ECO:0007669"/>
    <property type="project" value="InterPro"/>
</dbReference>
<dbReference type="EC" id="2.1.1.63" evidence="3"/>
<dbReference type="NCBIfam" id="TIGR00589">
    <property type="entry name" value="ogt"/>
    <property type="match status" value="1"/>
</dbReference>
<dbReference type="OrthoDB" id="9802228at2"/>
<keyword evidence="13" id="KW-1185">Reference proteome</keyword>
<keyword evidence="9" id="KW-0234">DNA repair</keyword>
<evidence type="ECO:0000256" key="1">
    <source>
        <dbReference type="ARBA" id="ARBA00001286"/>
    </source>
</evidence>
<name>A0A5S5C008_9FLAO</name>